<accession>A0A9Q1CF50</accession>
<dbReference type="AlphaFoldDB" id="A0A9Q1CF50"/>
<evidence type="ECO:0000313" key="2">
    <source>
        <dbReference type="Proteomes" id="UP001152320"/>
    </source>
</evidence>
<protein>
    <submittedName>
        <fullName evidence="1">Uncharacterized protein</fullName>
    </submittedName>
</protein>
<reference evidence="1" key="1">
    <citation type="submission" date="2021-10" db="EMBL/GenBank/DDBJ databases">
        <title>Tropical sea cucumber genome reveals ecological adaptation and Cuvierian tubules defense mechanism.</title>
        <authorList>
            <person name="Chen T."/>
        </authorList>
    </citation>
    <scope>NUCLEOTIDE SEQUENCE</scope>
    <source>
        <strain evidence="1">Nanhai2018</strain>
        <tissue evidence="1">Muscle</tissue>
    </source>
</reference>
<gene>
    <name evidence="1" type="ORF">HOLleu_10750</name>
</gene>
<dbReference type="EMBL" id="JAIZAY010000004">
    <property type="protein sequence ID" value="KAJ8043583.1"/>
    <property type="molecule type" value="Genomic_DNA"/>
</dbReference>
<evidence type="ECO:0000313" key="1">
    <source>
        <dbReference type="EMBL" id="KAJ8043583.1"/>
    </source>
</evidence>
<organism evidence="1 2">
    <name type="scientific">Holothuria leucospilota</name>
    <name type="common">Black long sea cucumber</name>
    <name type="synonym">Mertensiothuria leucospilota</name>
    <dbReference type="NCBI Taxonomy" id="206669"/>
    <lineage>
        <taxon>Eukaryota</taxon>
        <taxon>Metazoa</taxon>
        <taxon>Echinodermata</taxon>
        <taxon>Eleutherozoa</taxon>
        <taxon>Echinozoa</taxon>
        <taxon>Holothuroidea</taxon>
        <taxon>Aspidochirotacea</taxon>
        <taxon>Aspidochirotida</taxon>
        <taxon>Holothuriidae</taxon>
        <taxon>Holothuria</taxon>
    </lineage>
</organism>
<dbReference type="Proteomes" id="UP001152320">
    <property type="component" value="Chromosome 4"/>
</dbReference>
<sequence length="53" mass="6246">MNGCLVHFALDPFFLNTLKVLLSKYNYVKLSTLYKRICISNLHNFIKRSIRPT</sequence>
<comment type="caution">
    <text evidence="1">The sequence shown here is derived from an EMBL/GenBank/DDBJ whole genome shotgun (WGS) entry which is preliminary data.</text>
</comment>
<keyword evidence="2" id="KW-1185">Reference proteome</keyword>
<name>A0A9Q1CF50_HOLLE</name>
<proteinExistence type="predicted"/>